<gene>
    <name evidence="1" type="ORF">PSTT_14242</name>
</gene>
<dbReference type="AlphaFoldDB" id="A0A2S4UN58"/>
<dbReference type="EMBL" id="PKSL01000220">
    <property type="protein sequence ID" value="POV98661.1"/>
    <property type="molecule type" value="Genomic_DNA"/>
</dbReference>
<dbReference type="VEuPathDB" id="FungiDB:PSTT_14242"/>
<name>A0A2S4UN58_9BASI</name>
<dbReference type="Proteomes" id="UP000239156">
    <property type="component" value="Unassembled WGS sequence"/>
</dbReference>
<dbReference type="VEuPathDB" id="FungiDB:PSHT_10583"/>
<comment type="caution">
    <text evidence="1">The sequence shown here is derived from an EMBL/GenBank/DDBJ whole genome shotgun (WGS) entry which is preliminary data.</text>
</comment>
<accession>A0A2S4UN58</accession>
<organism evidence="1 2">
    <name type="scientific">Puccinia striiformis</name>
    <dbReference type="NCBI Taxonomy" id="27350"/>
    <lineage>
        <taxon>Eukaryota</taxon>
        <taxon>Fungi</taxon>
        <taxon>Dikarya</taxon>
        <taxon>Basidiomycota</taxon>
        <taxon>Pucciniomycotina</taxon>
        <taxon>Pucciniomycetes</taxon>
        <taxon>Pucciniales</taxon>
        <taxon>Pucciniaceae</taxon>
        <taxon>Puccinia</taxon>
    </lineage>
</organism>
<sequence>MSSDPEAEKRGLPNLNKAQILEDLECLSKNRDFERQLSSKTPTTKQSLEEFSLTQVQLPLPSDRPQQPQNLSDAVNSASSNCFISIISSLREGPKSNSGK</sequence>
<reference evidence="1" key="1">
    <citation type="submission" date="2017-12" db="EMBL/GenBank/DDBJ databases">
        <title>Gene loss provides genomic basis for host adaptation in cereal stripe rust fungi.</title>
        <authorList>
            <person name="Xia C."/>
        </authorList>
    </citation>
    <scope>NUCLEOTIDE SEQUENCE [LARGE SCALE GENOMIC DNA]</scope>
    <source>
        <strain evidence="1">93-210</strain>
    </source>
</reference>
<evidence type="ECO:0000313" key="1">
    <source>
        <dbReference type="EMBL" id="POV98661.1"/>
    </source>
</evidence>
<proteinExistence type="predicted"/>
<evidence type="ECO:0000313" key="2">
    <source>
        <dbReference type="Proteomes" id="UP000239156"/>
    </source>
</evidence>
<keyword evidence="2" id="KW-1185">Reference proteome</keyword>
<protein>
    <submittedName>
        <fullName evidence="1">Uncharacterized protein</fullName>
    </submittedName>
</protein>